<reference evidence="1" key="1">
    <citation type="submission" date="2020-04" db="EMBL/GenBank/DDBJ databases">
        <authorList>
            <person name="Chiriac C."/>
            <person name="Salcher M."/>
            <person name="Ghai R."/>
            <person name="Kavagutti S V."/>
        </authorList>
    </citation>
    <scope>NUCLEOTIDE SEQUENCE</scope>
</reference>
<sequence length="49" mass="5758">MRKILAEFRKNPTLANEMRLRVYLSKHPMAVVVAPLEDYEFLKQVGIIK</sequence>
<accession>A0A6J5NGW5</accession>
<proteinExistence type="predicted"/>
<protein>
    <submittedName>
        <fullName evidence="1">Uncharacterized protein</fullName>
    </submittedName>
</protein>
<dbReference type="EMBL" id="LR796642">
    <property type="protein sequence ID" value="CAB4156128.1"/>
    <property type="molecule type" value="Genomic_DNA"/>
</dbReference>
<name>A0A6J5NGW5_9CAUD</name>
<gene>
    <name evidence="1" type="ORF">UFOVP661_35</name>
</gene>
<organism evidence="1">
    <name type="scientific">uncultured Caudovirales phage</name>
    <dbReference type="NCBI Taxonomy" id="2100421"/>
    <lineage>
        <taxon>Viruses</taxon>
        <taxon>Duplodnaviria</taxon>
        <taxon>Heunggongvirae</taxon>
        <taxon>Uroviricota</taxon>
        <taxon>Caudoviricetes</taxon>
        <taxon>Peduoviridae</taxon>
        <taxon>Maltschvirus</taxon>
        <taxon>Maltschvirus maltsch</taxon>
    </lineage>
</organism>
<evidence type="ECO:0000313" key="1">
    <source>
        <dbReference type="EMBL" id="CAB4156128.1"/>
    </source>
</evidence>